<dbReference type="PANTHER" id="PTHR10655">
    <property type="entry name" value="LYSOPHOSPHOLIPASE-RELATED"/>
    <property type="match status" value="1"/>
</dbReference>
<keyword evidence="5" id="KW-1185">Reference proteome</keyword>
<dbReference type="InterPro" id="IPR029058">
    <property type="entry name" value="AB_hydrolase_fold"/>
</dbReference>
<gene>
    <name evidence="4" type="ORF">ACN38_g8685</name>
</gene>
<dbReference type="EMBL" id="LHQQ01000163">
    <property type="protein sequence ID" value="KOS40454.1"/>
    <property type="molecule type" value="Genomic_DNA"/>
</dbReference>
<dbReference type="STRING" id="229535.A0A0M8P3A9"/>
<dbReference type="InterPro" id="IPR003140">
    <property type="entry name" value="PLipase/COase/thioEstase"/>
</dbReference>
<protein>
    <recommendedName>
        <fullName evidence="3">Phospholipase/carboxylesterase/thioesterase domain-containing protein</fullName>
    </recommendedName>
</protein>
<dbReference type="GO" id="GO:0052689">
    <property type="term" value="F:carboxylic ester hydrolase activity"/>
    <property type="evidence" value="ECO:0007669"/>
    <property type="project" value="TreeGrafter"/>
</dbReference>
<feature type="region of interest" description="Disordered" evidence="2">
    <location>
        <begin position="1"/>
        <end position="39"/>
    </location>
</feature>
<dbReference type="GO" id="GO:0008474">
    <property type="term" value="F:palmitoyl-(protein) hydrolase activity"/>
    <property type="evidence" value="ECO:0007669"/>
    <property type="project" value="TreeGrafter"/>
</dbReference>
<comment type="similarity">
    <text evidence="1">Belongs to the AB hydrolase superfamily. AB hydrolase 2 family.</text>
</comment>
<dbReference type="Gene3D" id="3.40.50.1820">
    <property type="entry name" value="alpha/beta hydrolase"/>
    <property type="match status" value="1"/>
</dbReference>
<name>A0A0M8P3A9_9EURO</name>
<evidence type="ECO:0000259" key="3">
    <source>
        <dbReference type="Pfam" id="PF02230"/>
    </source>
</evidence>
<dbReference type="GO" id="GO:0017000">
    <property type="term" value="P:antibiotic biosynthetic process"/>
    <property type="evidence" value="ECO:0007669"/>
    <property type="project" value="UniProtKB-ARBA"/>
</dbReference>
<sequence length="327" mass="37589">MYVDSYEQSGQREKRREEWRERERERERETESETEERSYLLHNPKNKYLQIERMEFPKTHIHHPQTPHTHTVILLHGRGSDGPEFAEELFSSSTSKNKNLPSCLPSYRWVFPTSRDRWSTTFEEEMCAWFDAYSLGNIYERQELQKEGIRESVLYILNTLEEEARLLDGRFSHIYLGGMSQGMATALWAFFAATATGRIQGPLGGLFGFCGWLPFAQQLEQLLSGLSLSPGSSQTQSLISGFFFDEIAGDTLRSDQPVDCSILSTPVFLSHGADDPWVSVELGRQACQVLRKIMVRVDWQEFTGAEGDGHWVKEPEGFDRILQFLEG</sequence>
<evidence type="ECO:0000256" key="2">
    <source>
        <dbReference type="SAM" id="MobiDB-lite"/>
    </source>
</evidence>
<dbReference type="AlphaFoldDB" id="A0A0M8P3A9"/>
<dbReference type="Proteomes" id="UP000037696">
    <property type="component" value="Unassembled WGS sequence"/>
</dbReference>
<comment type="caution">
    <text evidence="4">The sequence shown here is derived from an EMBL/GenBank/DDBJ whole genome shotgun (WGS) entry which is preliminary data.</text>
</comment>
<dbReference type="SUPFAM" id="SSF53474">
    <property type="entry name" value="alpha/beta-Hydrolases"/>
    <property type="match status" value="1"/>
</dbReference>
<evidence type="ECO:0000313" key="5">
    <source>
        <dbReference type="Proteomes" id="UP000037696"/>
    </source>
</evidence>
<feature type="compositionally biased region" description="Basic and acidic residues" evidence="2">
    <location>
        <begin position="10"/>
        <end position="39"/>
    </location>
</feature>
<accession>A0A0M8P3A9</accession>
<dbReference type="PANTHER" id="PTHR10655:SF63">
    <property type="entry name" value="PHOSPHOLIPASE_CARBOXYLESTERASE_THIOESTERASE DOMAIN-CONTAINING PROTEIN"/>
    <property type="match status" value="1"/>
</dbReference>
<evidence type="ECO:0000256" key="1">
    <source>
        <dbReference type="ARBA" id="ARBA00006499"/>
    </source>
</evidence>
<dbReference type="GO" id="GO:0005737">
    <property type="term" value="C:cytoplasm"/>
    <property type="evidence" value="ECO:0007669"/>
    <property type="project" value="TreeGrafter"/>
</dbReference>
<dbReference type="OrthoDB" id="2418081at2759"/>
<organism evidence="4 5">
    <name type="scientific">Penicillium nordicum</name>
    <dbReference type="NCBI Taxonomy" id="229535"/>
    <lineage>
        <taxon>Eukaryota</taxon>
        <taxon>Fungi</taxon>
        <taxon>Dikarya</taxon>
        <taxon>Ascomycota</taxon>
        <taxon>Pezizomycotina</taxon>
        <taxon>Eurotiomycetes</taxon>
        <taxon>Eurotiomycetidae</taxon>
        <taxon>Eurotiales</taxon>
        <taxon>Aspergillaceae</taxon>
        <taxon>Penicillium</taxon>
    </lineage>
</organism>
<dbReference type="InterPro" id="IPR050565">
    <property type="entry name" value="LYPA1-2/EST-like"/>
</dbReference>
<proteinExistence type="inferred from homology"/>
<evidence type="ECO:0000313" key="4">
    <source>
        <dbReference type="EMBL" id="KOS40454.1"/>
    </source>
</evidence>
<feature type="domain" description="Phospholipase/carboxylesterase/thioesterase" evidence="3">
    <location>
        <begin position="60"/>
        <end position="224"/>
    </location>
</feature>
<reference evidence="4 5" key="1">
    <citation type="submission" date="2015-08" db="EMBL/GenBank/DDBJ databases">
        <title>Genome sequencing of Penicillium nordicum.</title>
        <authorList>
            <person name="Nguyen H.D."/>
            <person name="Seifert K.A."/>
        </authorList>
    </citation>
    <scope>NUCLEOTIDE SEQUENCE [LARGE SCALE GENOMIC DNA]</scope>
    <source>
        <strain evidence="4 5">DAOMC 185683</strain>
    </source>
</reference>
<dbReference type="GO" id="GO:0072330">
    <property type="term" value="P:monocarboxylic acid biosynthetic process"/>
    <property type="evidence" value="ECO:0007669"/>
    <property type="project" value="UniProtKB-ARBA"/>
</dbReference>
<dbReference type="Pfam" id="PF02230">
    <property type="entry name" value="Abhydrolase_2"/>
    <property type="match status" value="1"/>
</dbReference>